<feature type="transmembrane region" description="Helical" evidence="6">
    <location>
        <begin position="279"/>
        <end position="297"/>
    </location>
</feature>
<keyword evidence="4 6" id="KW-1133">Transmembrane helix</keyword>
<dbReference type="PANTHER" id="PTHR30482:SF17">
    <property type="entry name" value="ABC TRANSPORTER ATP-BINDING PROTEIN"/>
    <property type="match status" value="1"/>
</dbReference>
<feature type="transmembrane region" description="Helical" evidence="6">
    <location>
        <begin position="208"/>
        <end position="230"/>
    </location>
</feature>
<evidence type="ECO:0000313" key="8">
    <source>
        <dbReference type="Proteomes" id="UP000275076"/>
    </source>
</evidence>
<evidence type="ECO:0000256" key="1">
    <source>
        <dbReference type="ARBA" id="ARBA00004651"/>
    </source>
</evidence>
<protein>
    <submittedName>
        <fullName evidence="7">Branched-chain amino acid ABC transporter permease</fullName>
    </submittedName>
</protein>
<proteinExistence type="predicted"/>
<dbReference type="GO" id="GO:0005886">
    <property type="term" value="C:plasma membrane"/>
    <property type="evidence" value="ECO:0007669"/>
    <property type="project" value="UniProtKB-SubCell"/>
</dbReference>
<evidence type="ECO:0000256" key="5">
    <source>
        <dbReference type="ARBA" id="ARBA00023136"/>
    </source>
</evidence>
<dbReference type="OrthoDB" id="9789927at2"/>
<feature type="transmembrane region" description="Helical" evidence="6">
    <location>
        <begin position="242"/>
        <end position="267"/>
    </location>
</feature>
<feature type="transmembrane region" description="Helical" evidence="6">
    <location>
        <begin position="78"/>
        <end position="102"/>
    </location>
</feature>
<organism evidence="7 8">
    <name type="scientific">Salibacterium salarium</name>
    <dbReference type="NCBI Taxonomy" id="284579"/>
    <lineage>
        <taxon>Bacteria</taxon>
        <taxon>Bacillati</taxon>
        <taxon>Bacillota</taxon>
        <taxon>Bacilli</taxon>
        <taxon>Bacillales</taxon>
        <taxon>Bacillaceae</taxon>
    </lineage>
</organism>
<keyword evidence="8" id="KW-1185">Reference proteome</keyword>
<comment type="subcellular location">
    <subcellularLocation>
        <location evidence="1">Cell membrane</location>
        <topology evidence="1">Multi-pass membrane protein</topology>
    </subcellularLocation>
</comment>
<feature type="transmembrane region" description="Helical" evidence="6">
    <location>
        <begin position="36"/>
        <end position="66"/>
    </location>
</feature>
<dbReference type="EMBL" id="RBVX01000005">
    <property type="protein sequence ID" value="RSL33988.1"/>
    <property type="molecule type" value="Genomic_DNA"/>
</dbReference>
<comment type="caution">
    <text evidence="7">The sequence shown here is derived from an EMBL/GenBank/DDBJ whole genome shotgun (WGS) entry which is preliminary data.</text>
</comment>
<reference evidence="7 8" key="1">
    <citation type="submission" date="2018-10" db="EMBL/GenBank/DDBJ databases">
        <title>Draft genome sequence of Bacillus salarius IM0101, isolated from a hypersaline soil in Inner Mongolia, China.</title>
        <authorList>
            <person name="Yamprayoonswat W."/>
            <person name="Boonvisut S."/>
            <person name="Jumpathong W."/>
            <person name="Sittihan S."/>
            <person name="Ruangsuj P."/>
            <person name="Wanthongcharoen S."/>
            <person name="Thongpramul N."/>
            <person name="Pimmason S."/>
            <person name="Yu B."/>
            <person name="Yasawong M."/>
        </authorList>
    </citation>
    <scope>NUCLEOTIDE SEQUENCE [LARGE SCALE GENOMIC DNA]</scope>
    <source>
        <strain evidence="7 8">IM0101</strain>
    </source>
</reference>
<dbReference type="GO" id="GO:0015658">
    <property type="term" value="F:branched-chain amino acid transmembrane transporter activity"/>
    <property type="evidence" value="ECO:0007669"/>
    <property type="project" value="InterPro"/>
</dbReference>
<evidence type="ECO:0000256" key="4">
    <source>
        <dbReference type="ARBA" id="ARBA00022989"/>
    </source>
</evidence>
<dbReference type="InterPro" id="IPR001851">
    <property type="entry name" value="ABC_transp_permease"/>
</dbReference>
<evidence type="ECO:0000313" key="7">
    <source>
        <dbReference type="EMBL" id="RSL33988.1"/>
    </source>
</evidence>
<feature type="transmembrane region" description="Helical" evidence="6">
    <location>
        <begin position="109"/>
        <end position="126"/>
    </location>
</feature>
<dbReference type="CDD" id="cd06581">
    <property type="entry name" value="TM_PBP1_LivM_like"/>
    <property type="match status" value="1"/>
</dbReference>
<name>A0A428N6Q7_9BACI</name>
<dbReference type="Proteomes" id="UP000275076">
    <property type="component" value="Unassembled WGS sequence"/>
</dbReference>
<dbReference type="AlphaFoldDB" id="A0A428N6Q7"/>
<dbReference type="InterPro" id="IPR043428">
    <property type="entry name" value="LivM-like"/>
</dbReference>
<sequence length="324" mass="35375">MNKVFKGVLCTIAAVFVLVIPFIMSDFFTTMTIRILYYSLMGIGFAFLAGQVGLISLAIPAFLGIAGYTLAILETREILFFPFSVIAAMLVVLVMAGIFGFFVNKSKGIYFLMLTLILGQIVWAVARQWASLTNGANGLIGISAPDVMRVSVNGAPVGFYYILLITFLLIVTGVLALTRSSFGMKLKGIRESETRMVMLGYPVARLKWIAFVISAFIAGTAGIFMVYYIGVMHPSSINLDSAAMVLIAVIFGGVNSIIGAIVGMGIIQTFEIVLSGFTSRYMIIIGLMFLIVVMYAPKGLMGMVYRNKYLNSLYHKWYTGGRDS</sequence>
<evidence type="ECO:0000256" key="2">
    <source>
        <dbReference type="ARBA" id="ARBA00022475"/>
    </source>
</evidence>
<accession>A0A428N6Q7</accession>
<keyword evidence="5 6" id="KW-0472">Membrane</keyword>
<gene>
    <name evidence="7" type="ORF">D7Z54_07690</name>
</gene>
<feature type="transmembrane region" description="Helical" evidence="6">
    <location>
        <begin position="158"/>
        <end position="177"/>
    </location>
</feature>
<evidence type="ECO:0000256" key="3">
    <source>
        <dbReference type="ARBA" id="ARBA00022692"/>
    </source>
</evidence>
<feature type="transmembrane region" description="Helical" evidence="6">
    <location>
        <begin position="6"/>
        <end position="24"/>
    </location>
</feature>
<keyword evidence="3 6" id="KW-0812">Transmembrane</keyword>
<evidence type="ECO:0000256" key="6">
    <source>
        <dbReference type="SAM" id="Phobius"/>
    </source>
</evidence>
<dbReference type="PANTHER" id="PTHR30482">
    <property type="entry name" value="HIGH-AFFINITY BRANCHED-CHAIN AMINO ACID TRANSPORT SYSTEM PERMEASE"/>
    <property type="match status" value="1"/>
</dbReference>
<dbReference type="RefSeq" id="WP_125555256.1">
    <property type="nucleotide sequence ID" value="NZ_RBVX01000005.1"/>
</dbReference>
<dbReference type="Pfam" id="PF02653">
    <property type="entry name" value="BPD_transp_2"/>
    <property type="match status" value="1"/>
</dbReference>
<keyword evidence="2" id="KW-1003">Cell membrane</keyword>